<sequence length="227" mass="25333">MTPFLRIPLSWYTSETYSLYPDETPTTIRRSTASSSPTFTLRHFCGYCGTPLSLWRESPVREGDFINTTLGSLWGRDVRALEEMGVLPGCDEERGDSEEDEDVEIFAPGVTGQDWFHRMVEGSPLARAVAKQHPTTRLPHYNRITPQTSKPRITVEWEIMEWSSDDEDAGATTTTAAATTTTTTTTYLQIQSPTTTRAPTKRKISEITTEGAGATTIREVEMMEGVL</sequence>
<protein>
    <recommendedName>
        <fullName evidence="3">CENP-V/GFA domain-containing protein</fullName>
    </recommendedName>
</protein>
<evidence type="ECO:0000313" key="1">
    <source>
        <dbReference type="EMBL" id="KAH0542973.1"/>
    </source>
</evidence>
<reference evidence="1" key="1">
    <citation type="submission" date="2021-03" db="EMBL/GenBank/DDBJ databases">
        <title>Comparative genomics and phylogenomic investigation of the class Geoglossomycetes provide insights into ecological specialization and systematics.</title>
        <authorList>
            <person name="Melie T."/>
            <person name="Pirro S."/>
            <person name="Miller A.N."/>
            <person name="Quandt A."/>
        </authorList>
    </citation>
    <scope>NUCLEOTIDE SEQUENCE</scope>
    <source>
        <strain evidence="1">GBOQ0MN5Z8</strain>
    </source>
</reference>
<dbReference type="Proteomes" id="UP000698800">
    <property type="component" value="Unassembled WGS sequence"/>
</dbReference>
<evidence type="ECO:0000313" key="2">
    <source>
        <dbReference type="Proteomes" id="UP000698800"/>
    </source>
</evidence>
<name>A0A9P8I479_9PEZI</name>
<comment type="caution">
    <text evidence="1">The sequence shown here is derived from an EMBL/GenBank/DDBJ whole genome shotgun (WGS) entry which is preliminary data.</text>
</comment>
<accession>A0A9P8I479</accession>
<gene>
    <name evidence="1" type="ORF">FGG08_002661</name>
</gene>
<dbReference type="EMBL" id="JAGHQL010000042">
    <property type="protein sequence ID" value="KAH0542973.1"/>
    <property type="molecule type" value="Genomic_DNA"/>
</dbReference>
<dbReference type="AlphaFoldDB" id="A0A9P8I479"/>
<proteinExistence type="predicted"/>
<dbReference type="OrthoDB" id="3907216at2759"/>
<keyword evidence="2" id="KW-1185">Reference proteome</keyword>
<organism evidence="1 2">
    <name type="scientific">Glutinoglossum americanum</name>
    <dbReference type="NCBI Taxonomy" id="1670608"/>
    <lineage>
        <taxon>Eukaryota</taxon>
        <taxon>Fungi</taxon>
        <taxon>Dikarya</taxon>
        <taxon>Ascomycota</taxon>
        <taxon>Pezizomycotina</taxon>
        <taxon>Geoglossomycetes</taxon>
        <taxon>Geoglossales</taxon>
        <taxon>Geoglossaceae</taxon>
        <taxon>Glutinoglossum</taxon>
    </lineage>
</organism>
<evidence type="ECO:0008006" key="3">
    <source>
        <dbReference type="Google" id="ProtNLM"/>
    </source>
</evidence>